<dbReference type="InterPro" id="IPR008972">
    <property type="entry name" value="Cupredoxin"/>
</dbReference>
<gene>
    <name evidence="9" type="ORF">Tco_0952640</name>
</gene>
<feature type="domain" description="Cytochrome oxidase subunit II copper A binding" evidence="8">
    <location>
        <begin position="105"/>
        <end position="140"/>
    </location>
</feature>
<proteinExistence type="inferred from homology"/>
<evidence type="ECO:0000313" key="9">
    <source>
        <dbReference type="EMBL" id="GJT43925.1"/>
    </source>
</evidence>
<comment type="catalytic activity">
    <reaction evidence="6">
        <text>4 Fe(II)-[cytochrome c] + O2 + 8 H(+)(in) = 4 Fe(III)-[cytochrome c] + 2 H2O + 4 H(+)(out)</text>
        <dbReference type="Rhea" id="RHEA:11436"/>
        <dbReference type="Rhea" id="RHEA-COMP:10350"/>
        <dbReference type="Rhea" id="RHEA-COMP:14399"/>
        <dbReference type="ChEBI" id="CHEBI:15377"/>
        <dbReference type="ChEBI" id="CHEBI:15378"/>
        <dbReference type="ChEBI" id="CHEBI:15379"/>
        <dbReference type="ChEBI" id="CHEBI:29033"/>
        <dbReference type="ChEBI" id="CHEBI:29034"/>
        <dbReference type="EC" id="7.1.1.9"/>
    </reaction>
    <physiologicalReaction direction="left-to-right" evidence="6">
        <dbReference type="Rhea" id="RHEA:11437"/>
    </physiologicalReaction>
</comment>
<evidence type="ECO:0000256" key="1">
    <source>
        <dbReference type="ARBA" id="ARBA00001935"/>
    </source>
</evidence>
<dbReference type="GO" id="GO:0003964">
    <property type="term" value="F:RNA-directed DNA polymerase activity"/>
    <property type="evidence" value="ECO:0007669"/>
    <property type="project" value="UniProtKB-KW"/>
</dbReference>
<dbReference type="InterPro" id="IPR045187">
    <property type="entry name" value="CcO_II"/>
</dbReference>
<comment type="subcellular location">
    <subcellularLocation>
        <location evidence="2">Membrane</location>
    </subcellularLocation>
</comment>
<dbReference type="PRINTS" id="PR01166">
    <property type="entry name" value="CYCOXIDASEII"/>
</dbReference>
<evidence type="ECO:0000256" key="4">
    <source>
        <dbReference type="ARBA" id="ARBA00023136"/>
    </source>
</evidence>
<comment type="similarity">
    <text evidence="3">Belongs to the cytochrome c oxidase subunit 2 family.</text>
</comment>
<accession>A0ABQ5DXJ6</accession>
<evidence type="ECO:0000256" key="6">
    <source>
        <dbReference type="ARBA" id="ARBA00049512"/>
    </source>
</evidence>
<dbReference type="SUPFAM" id="SSF49503">
    <property type="entry name" value="Cupredoxins"/>
    <property type="match status" value="1"/>
</dbReference>
<keyword evidence="9" id="KW-0808">Transferase</keyword>
<feature type="compositionally biased region" description="Polar residues" evidence="7">
    <location>
        <begin position="399"/>
        <end position="410"/>
    </location>
</feature>
<protein>
    <recommendedName>
        <fullName evidence="5">Cytochrome c oxidase polypeptide II</fullName>
    </recommendedName>
</protein>
<evidence type="ECO:0000256" key="5">
    <source>
        <dbReference type="ARBA" id="ARBA00031389"/>
    </source>
</evidence>
<keyword evidence="9" id="KW-0695">RNA-directed DNA polymerase</keyword>
<keyword evidence="4" id="KW-0472">Membrane</keyword>
<dbReference type="EMBL" id="BQNB010015770">
    <property type="protein sequence ID" value="GJT43925.1"/>
    <property type="molecule type" value="Genomic_DNA"/>
</dbReference>
<feature type="compositionally biased region" description="Acidic residues" evidence="7">
    <location>
        <begin position="360"/>
        <end position="370"/>
    </location>
</feature>
<dbReference type="Proteomes" id="UP001151760">
    <property type="component" value="Unassembled WGS sequence"/>
</dbReference>
<evidence type="ECO:0000259" key="8">
    <source>
        <dbReference type="Pfam" id="PF00116"/>
    </source>
</evidence>
<reference evidence="9" key="1">
    <citation type="journal article" date="2022" name="Int. J. Mol. Sci.">
        <title>Draft Genome of Tanacetum Coccineum: Genomic Comparison of Closely Related Tanacetum-Family Plants.</title>
        <authorList>
            <person name="Yamashiro T."/>
            <person name="Shiraishi A."/>
            <person name="Nakayama K."/>
            <person name="Satake H."/>
        </authorList>
    </citation>
    <scope>NUCLEOTIDE SEQUENCE</scope>
</reference>
<dbReference type="PANTHER" id="PTHR22888">
    <property type="entry name" value="CYTOCHROME C OXIDASE, SUBUNIT II"/>
    <property type="match status" value="1"/>
</dbReference>
<sequence>MNVSITLSIGRIEHEGKADGWDLILVSLISRRKDTDLGKANVRSMYPSGVGKGLKPRIRLTNRWLSMKKDQATVAVVKYSNVFASGEFEYQSLQLTSVVVGYAGDLVLWAVPSSGVKCDAVPGRLNQISISVQREGVYYDRPTAEPTLAQPHHPGCEPPEKQAITASGWSSMEPRSKAVDKIEEGVRLPVEQRIRSCEGGQSKIVLFLYKDNRRSQRLGATLFLSYSSFFMISCRGEQTKQKRGPSQRKEKDLQRQRLLTLFLFLVVFYESGKPPQRDPQNIIEKGGQGSRKSLSLFPVKIDGKEPYQGHKQMSTPMFVDPDISTQADGAQSPRVPVPFAEDPYEAIRQAYLVGTNTESEPFEDPVETETPESPHTVASPTPLLDSTPLTRHAEDPVDSDTSSARPTPSDFTAPLSPDHPLTYASPTLVSFIRRTACMAVLVPPAMSPTYLSNSIGQFINNDHPDKT</sequence>
<dbReference type="Pfam" id="PF00116">
    <property type="entry name" value="COX2"/>
    <property type="match status" value="1"/>
</dbReference>
<comment type="caution">
    <text evidence="9">The sequence shown here is derived from an EMBL/GenBank/DDBJ whole genome shotgun (WGS) entry which is preliminary data.</text>
</comment>
<evidence type="ECO:0000256" key="2">
    <source>
        <dbReference type="ARBA" id="ARBA00004370"/>
    </source>
</evidence>
<feature type="region of interest" description="Disordered" evidence="7">
    <location>
        <begin position="357"/>
        <end position="419"/>
    </location>
</feature>
<reference evidence="9" key="2">
    <citation type="submission" date="2022-01" db="EMBL/GenBank/DDBJ databases">
        <authorList>
            <person name="Yamashiro T."/>
            <person name="Shiraishi A."/>
            <person name="Satake H."/>
            <person name="Nakayama K."/>
        </authorList>
    </citation>
    <scope>NUCLEOTIDE SEQUENCE</scope>
</reference>
<dbReference type="PANTHER" id="PTHR22888:SF9">
    <property type="entry name" value="CYTOCHROME C OXIDASE SUBUNIT 2"/>
    <property type="match status" value="1"/>
</dbReference>
<name>A0ABQ5DXJ6_9ASTR</name>
<organism evidence="9 10">
    <name type="scientific">Tanacetum coccineum</name>
    <dbReference type="NCBI Taxonomy" id="301880"/>
    <lineage>
        <taxon>Eukaryota</taxon>
        <taxon>Viridiplantae</taxon>
        <taxon>Streptophyta</taxon>
        <taxon>Embryophyta</taxon>
        <taxon>Tracheophyta</taxon>
        <taxon>Spermatophyta</taxon>
        <taxon>Magnoliopsida</taxon>
        <taxon>eudicotyledons</taxon>
        <taxon>Gunneridae</taxon>
        <taxon>Pentapetalae</taxon>
        <taxon>asterids</taxon>
        <taxon>campanulids</taxon>
        <taxon>Asterales</taxon>
        <taxon>Asteraceae</taxon>
        <taxon>Asteroideae</taxon>
        <taxon>Anthemideae</taxon>
        <taxon>Anthemidinae</taxon>
        <taxon>Tanacetum</taxon>
    </lineage>
</organism>
<dbReference type="InterPro" id="IPR002429">
    <property type="entry name" value="CcO_II-like_C"/>
</dbReference>
<evidence type="ECO:0000256" key="7">
    <source>
        <dbReference type="SAM" id="MobiDB-lite"/>
    </source>
</evidence>
<evidence type="ECO:0000256" key="3">
    <source>
        <dbReference type="ARBA" id="ARBA00007866"/>
    </source>
</evidence>
<comment type="cofactor">
    <cofactor evidence="1">
        <name>Cu cation</name>
        <dbReference type="ChEBI" id="CHEBI:23378"/>
    </cofactor>
</comment>
<evidence type="ECO:0000313" key="10">
    <source>
        <dbReference type="Proteomes" id="UP001151760"/>
    </source>
</evidence>
<keyword evidence="9" id="KW-0548">Nucleotidyltransferase</keyword>
<keyword evidence="10" id="KW-1185">Reference proteome</keyword>